<sequence>MDGKHVVIQAPINTGSCQGRISDAGVFQNCQLNKRLKSNSLDLPLLAPLPGRRKKVPYFCIGDGAIPLTENIMKPFPGLHSKGTPQRIYNYRLSRARRVVENVFAHLHNFLRRNNNSAAIYTLNGIFDSEVKGNFIEGTRRNTNNEEISSLRPIRRVARKSALNSMEIREEEYA</sequence>
<comment type="cofactor">
    <cofactor evidence="1">
        <name>a divalent metal cation</name>
        <dbReference type="ChEBI" id="CHEBI:60240"/>
    </cofactor>
</comment>
<dbReference type="AlphaFoldDB" id="A0A6G0ZJ37"/>
<dbReference type="Proteomes" id="UP000478052">
    <property type="component" value="Unassembled WGS sequence"/>
</dbReference>
<dbReference type="EMBL" id="VUJU01000356">
    <property type="protein sequence ID" value="KAF0770980.1"/>
    <property type="molecule type" value="Genomic_DNA"/>
</dbReference>
<evidence type="ECO:0000256" key="1">
    <source>
        <dbReference type="ARBA" id="ARBA00001968"/>
    </source>
</evidence>
<evidence type="ECO:0000313" key="5">
    <source>
        <dbReference type="Proteomes" id="UP000478052"/>
    </source>
</evidence>
<evidence type="ECO:0000259" key="3">
    <source>
        <dbReference type="Pfam" id="PF13359"/>
    </source>
</evidence>
<dbReference type="Pfam" id="PF13359">
    <property type="entry name" value="DDE_Tnp_4"/>
    <property type="match status" value="1"/>
</dbReference>
<reference evidence="4 5" key="1">
    <citation type="submission" date="2019-08" db="EMBL/GenBank/DDBJ databases">
        <title>Whole genome of Aphis craccivora.</title>
        <authorList>
            <person name="Voronova N.V."/>
            <person name="Shulinski R.S."/>
            <person name="Bandarenka Y.V."/>
            <person name="Zhorov D.G."/>
            <person name="Warner D."/>
        </authorList>
    </citation>
    <scope>NUCLEOTIDE SEQUENCE [LARGE SCALE GENOMIC DNA]</scope>
    <source>
        <strain evidence="4">180601</strain>
        <tissue evidence="4">Whole Body</tissue>
    </source>
</reference>
<accession>A0A6G0ZJ37</accession>
<gene>
    <name evidence="4" type="ORF">FWK35_00006139</name>
</gene>
<protein>
    <submittedName>
        <fullName evidence="4">DDE Tnp4 domain-containing protein</fullName>
    </submittedName>
</protein>
<dbReference type="GO" id="GO:0046872">
    <property type="term" value="F:metal ion binding"/>
    <property type="evidence" value="ECO:0007669"/>
    <property type="project" value="UniProtKB-KW"/>
</dbReference>
<evidence type="ECO:0000313" key="4">
    <source>
        <dbReference type="EMBL" id="KAF0770980.1"/>
    </source>
</evidence>
<keyword evidence="2" id="KW-0479">Metal-binding</keyword>
<dbReference type="InterPro" id="IPR027806">
    <property type="entry name" value="HARBI1_dom"/>
</dbReference>
<organism evidence="4 5">
    <name type="scientific">Aphis craccivora</name>
    <name type="common">Cowpea aphid</name>
    <dbReference type="NCBI Taxonomy" id="307492"/>
    <lineage>
        <taxon>Eukaryota</taxon>
        <taxon>Metazoa</taxon>
        <taxon>Ecdysozoa</taxon>
        <taxon>Arthropoda</taxon>
        <taxon>Hexapoda</taxon>
        <taxon>Insecta</taxon>
        <taxon>Pterygota</taxon>
        <taxon>Neoptera</taxon>
        <taxon>Paraneoptera</taxon>
        <taxon>Hemiptera</taxon>
        <taxon>Sternorrhyncha</taxon>
        <taxon>Aphidomorpha</taxon>
        <taxon>Aphidoidea</taxon>
        <taxon>Aphididae</taxon>
        <taxon>Aphidini</taxon>
        <taxon>Aphis</taxon>
        <taxon>Aphis</taxon>
    </lineage>
</organism>
<evidence type="ECO:0000256" key="2">
    <source>
        <dbReference type="ARBA" id="ARBA00022723"/>
    </source>
</evidence>
<feature type="domain" description="DDE Tnp4" evidence="3">
    <location>
        <begin position="16"/>
        <end position="109"/>
    </location>
</feature>
<keyword evidence="5" id="KW-1185">Reference proteome</keyword>
<dbReference type="OrthoDB" id="6616637at2759"/>
<name>A0A6G0ZJ37_APHCR</name>
<comment type="caution">
    <text evidence="4">The sequence shown here is derived from an EMBL/GenBank/DDBJ whole genome shotgun (WGS) entry which is preliminary data.</text>
</comment>
<proteinExistence type="predicted"/>